<keyword evidence="4 6" id="KW-0547">Nucleotide-binding</keyword>
<dbReference type="PATRIC" id="fig|1298851.3.peg.274"/>
<comment type="function">
    <text evidence="6">Catalyzes the synthesis of activated sulfate.</text>
</comment>
<dbReference type="GO" id="GO:0004781">
    <property type="term" value="F:sulfate adenylyltransferase (ATP) activity"/>
    <property type="evidence" value="ECO:0007669"/>
    <property type="project" value="TreeGrafter"/>
</dbReference>
<evidence type="ECO:0000259" key="7">
    <source>
        <dbReference type="Pfam" id="PF01583"/>
    </source>
</evidence>
<feature type="domain" description="DUF2061" evidence="8">
    <location>
        <begin position="10"/>
        <end position="61"/>
    </location>
</feature>
<dbReference type="NCBIfam" id="NF004041">
    <property type="entry name" value="PRK05541.1"/>
    <property type="match status" value="1"/>
</dbReference>
<reference evidence="10" key="1">
    <citation type="journal article" date="2018" name="Science">
        <title>A primordial and reversible TCA cycle in a facultatively chemolithoautotrophic thermophile.</title>
        <authorList>
            <person name="Nunoura T."/>
            <person name="Chikaraishi Y."/>
            <person name="Izaki R."/>
            <person name="Suwa T."/>
            <person name="Sato T."/>
            <person name="Harada T."/>
            <person name="Mori K."/>
            <person name="Kato Y."/>
            <person name="Miyazaki M."/>
            <person name="Shimamura S."/>
            <person name="Yanagawa K."/>
            <person name="Shuto A."/>
            <person name="Ohkouchi N."/>
            <person name="Fujita N."/>
            <person name="Takaki Y."/>
            <person name="Atomi H."/>
            <person name="Takai K."/>
        </authorList>
    </citation>
    <scope>NUCLEOTIDE SEQUENCE [LARGE SCALE GENOMIC DNA]</scope>
    <source>
        <strain evidence="10">DSM 17441 / JCM 13301 / NBRC 103674 / ABI70S6</strain>
    </source>
</reference>
<dbReference type="UniPathway" id="UPA00140">
    <property type="reaction ID" value="UER00205"/>
</dbReference>
<dbReference type="Gene3D" id="3.40.50.300">
    <property type="entry name" value="P-loop containing nucleotide triphosphate hydrolases"/>
    <property type="match status" value="1"/>
</dbReference>
<dbReference type="STRING" id="1298851.TST_0266"/>
<dbReference type="GO" id="GO:0070814">
    <property type="term" value="P:hydrogen sulfide biosynthetic process"/>
    <property type="evidence" value="ECO:0007669"/>
    <property type="project" value="UniProtKB-UniPathway"/>
</dbReference>
<dbReference type="PANTHER" id="PTHR42700">
    <property type="entry name" value="SULFATE ADENYLYLTRANSFERASE"/>
    <property type="match status" value="1"/>
</dbReference>
<comment type="similarity">
    <text evidence="6">Belongs to the APS kinase family.</text>
</comment>
<dbReference type="GO" id="GO:0010134">
    <property type="term" value="P:sulfate assimilation via adenylyl sulfate reduction"/>
    <property type="evidence" value="ECO:0007669"/>
    <property type="project" value="TreeGrafter"/>
</dbReference>
<dbReference type="EMBL" id="AP013035">
    <property type="protein sequence ID" value="BAT71075.1"/>
    <property type="molecule type" value="Genomic_DNA"/>
</dbReference>
<evidence type="ECO:0000256" key="5">
    <source>
        <dbReference type="ARBA" id="ARBA00022840"/>
    </source>
</evidence>
<dbReference type="InterPro" id="IPR059117">
    <property type="entry name" value="APS_kinase_dom"/>
</dbReference>
<evidence type="ECO:0000256" key="3">
    <source>
        <dbReference type="ARBA" id="ARBA00022679"/>
    </source>
</evidence>
<dbReference type="Proteomes" id="UP000063234">
    <property type="component" value="Chromosome"/>
</dbReference>
<gene>
    <name evidence="9" type="ORF">TST_0266</name>
</gene>
<evidence type="ECO:0000259" key="8">
    <source>
        <dbReference type="Pfam" id="PF09834"/>
    </source>
</evidence>
<dbReference type="Pfam" id="PF01583">
    <property type="entry name" value="APS_kinase"/>
    <property type="match status" value="1"/>
</dbReference>
<dbReference type="SUPFAM" id="SSF52540">
    <property type="entry name" value="P-loop containing nucleoside triphosphate hydrolases"/>
    <property type="match status" value="1"/>
</dbReference>
<organism evidence="9 10">
    <name type="scientific">Thermosulfidibacter takaii (strain DSM 17441 / JCM 13301 / NBRC 103674 / ABI70S6)</name>
    <dbReference type="NCBI Taxonomy" id="1298851"/>
    <lineage>
        <taxon>Bacteria</taxon>
        <taxon>Pseudomonadati</taxon>
        <taxon>Thermosulfidibacterota</taxon>
        <taxon>Thermosulfidibacteria</taxon>
        <taxon>Thermosulfidibacterales</taxon>
        <taxon>Thermosulfidibacteraceae</taxon>
    </lineage>
</organism>
<keyword evidence="5 6" id="KW-0067">ATP-binding</keyword>
<proteinExistence type="inferred from homology"/>
<keyword evidence="3 6" id="KW-0808">Transferase</keyword>
<evidence type="ECO:0000313" key="10">
    <source>
        <dbReference type="Proteomes" id="UP000063234"/>
    </source>
</evidence>
<comment type="pathway">
    <text evidence="6">Sulfur metabolism; hydrogen sulfide biosynthesis; sulfite from sulfate: step 2/3.</text>
</comment>
<comment type="catalytic activity">
    <reaction evidence="1 6">
        <text>adenosine 5'-phosphosulfate + ATP = 3'-phosphoadenylyl sulfate + ADP + H(+)</text>
        <dbReference type="Rhea" id="RHEA:24152"/>
        <dbReference type="ChEBI" id="CHEBI:15378"/>
        <dbReference type="ChEBI" id="CHEBI:30616"/>
        <dbReference type="ChEBI" id="CHEBI:58243"/>
        <dbReference type="ChEBI" id="CHEBI:58339"/>
        <dbReference type="ChEBI" id="CHEBI:456216"/>
        <dbReference type="EC" id="2.7.1.25"/>
    </reaction>
</comment>
<sequence>MFIETKKRSLIKAISWRFFASATTTIIVFLFFGRLDLAFAAGVTETLAKIGLYFVHERIWERIKFGKKKVEPFVLWFTGLPLSGKTTIADKVYEKLQKYDHLPIQRLDSKEVRNMVPEIGFTKEERIIHLKRIAFLIKTLQANSISVIASFVSPYRDIRDYIRRNTQNFVEIYVKADIEDCKKRDYKGVYERAAKGEIKNLTGVHEPYEEPESPELVLDTSKYSADELANMVYEYVVRNLIKQ</sequence>
<dbReference type="GO" id="GO:0019379">
    <property type="term" value="P:sulfate assimilation, phosphoadenylyl sulfate reduction by phosphoadenylyl-sulfate reductase (thioredoxin)"/>
    <property type="evidence" value="ECO:0007669"/>
    <property type="project" value="TreeGrafter"/>
</dbReference>
<dbReference type="PANTHER" id="PTHR42700:SF1">
    <property type="entry name" value="SULFATE ADENYLYLTRANSFERASE"/>
    <property type="match status" value="1"/>
</dbReference>
<evidence type="ECO:0000256" key="1">
    <source>
        <dbReference type="ARBA" id="ARBA00001823"/>
    </source>
</evidence>
<dbReference type="GO" id="GO:0005524">
    <property type="term" value="F:ATP binding"/>
    <property type="evidence" value="ECO:0007669"/>
    <property type="project" value="UniProtKB-KW"/>
</dbReference>
<dbReference type="InterPro" id="IPR050512">
    <property type="entry name" value="Sulf_AdTrans/APS_kinase"/>
</dbReference>
<keyword evidence="10" id="KW-1185">Reference proteome</keyword>
<evidence type="ECO:0000256" key="6">
    <source>
        <dbReference type="RuleBase" id="RU004347"/>
    </source>
</evidence>
<evidence type="ECO:0000256" key="2">
    <source>
        <dbReference type="ARBA" id="ARBA00012121"/>
    </source>
</evidence>
<feature type="domain" description="APS kinase" evidence="7">
    <location>
        <begin position="72"/>
        <end position="219"/>
    </location>
</feature>
<accession>A0A0S3QRW7</accession>
<protein>
    <recommendedName>
        <fullName evidence="2 6">Adenylyl-sulfate kinase</fullName>
        <ecNumber evidence="2 6">2.7.1.25</ecNumber>
    </recommendedName>
</protein>
<name>A0A0S3QRW7_THET7</name>
<dbReference type="CDD" id="cd02027">
    <property type="entry name" value="APSK"/>
    <property type="match status" value="1"/>
</dbReference>
<dbReference type="GO" id="GO:0004020">
    <property type="term" value="F:adenylylsulfate kinase activity"/>
    <property type="evidence" value="ECO:0007669"/>
    <property type="project" value="UniProtKB-EC"/>
</dbReference>
<dbReference type="GO" id="GO:0005737">
    <property type="term" value="C:cytoplasm"/>
    <property type="evidence" value="ECO:0007669"/>
    <property type="project" value="TreeGrafter"/>
</dbReference>
<dbReference type="NCBIfam" id="TIGR00455">
    <property type="entry name" value="apsK"/>
    <property type="match status" value="1"/>
</dbReference>
<dbReference type="KEGG" id="ttk:TST_0266"/>
<keyword evidence="6" id="KW-0418">Kinase</keyword>
<evidence type="ECO:0000256" key="4">
    <source>
        <dbReference type="ARBA" id="ARBA00022741"/>
    </source>
</evidence>
<dbReference type="Pfam" id="PF09834">
    <property type="entry name" value="DUF2061"/>
    <property type="match status" value="1"/>
</dbReference>
<dbReference type="OrthoDB" id="9804504at2"/>
<dbReference type="AlphaFoldDB" id="A0A0S3QRW7"/>
<dbReference type="InterPro" id="IPR027417">
    <property type="entry name" value="P-loop_NTPase"/>
</dbReference>
<dbReference type="InterPro" id="IPR018638">
    <property type="entry name" value="DUF2061_membrane"/>
</dbReference>
<dbReference type="InterPro" id="IPR002891">
    <property type="entry name" value="APS"/>
</dbReference>
<dbReference type="EC" id="2.7.1.25" evidence="2 6"/>
<evidence type="ECO:0000313" key="9">
    <source>
        <dbReference type="EMBL" id="BAT71075.1"/>
    </source>
</evidence>